<accession>A0A914S6U5</accession>
<keyword evidence="1" id="KW-1185">Reference proteome</keyword>
<dbReference type="AlphaFoldDB" id="A0A914S6U5"/>
<dbReference type="Proteomes" id="UP000887564">
    <property type="component" value="Unplaced"/>
</dbReference>
<evidence type="ECO:0000313" key="1">
    <source>
        <dbReference type="Proteomes" id="UP000887564"/>
    </source>
</evidence>
<dbReference type="WBParaSite" id="PEQ_0001444901-mRNA-1">
    <property type="protein sequence ID" value="PEQ_0001444901-mRNA-1"/>
    <property type="gene ID" value="PEQ_0001444901"/>
</dbReference>
<name>A0A914S6U5_PAREQ</name>
<evidence type="ECO:0000313" key="2">
    <source>
        <dbReference type="WBParaSite" id="PEQ_0001444901-mRNA-1"/>
    </source>
</evidence>
<proteinExistence type="predicted"/>
<reference evidence="2" key="1">
    <citation type="submission" date="2022-11" db="UniProtKB">
        <authorList>
            <consortium name="WormBaseParasite"/>
        </authorList>
    </citation>
    <scope>IDENTIFICATION</scope>
</reference>
<protein>
    <submittedName>
        <fullName evidence="2">Uncharacterized protein</fullName>
    </submittedName>
</protein>
<sequence length="93" mass="10950">MDYYNSSSAEENESAGGVEHTCYLDEDDVQLKERDTDGDERFRLMAIESEEHLANMRSKYKGSNFVRWFKWEEVYLKGDHRTSEESTERVVEG</sequence>
<organism evidence="1 2">
    <name type="scientific">Parascaris equorum</name>
    <name type="common">Equine roundworm</name>
    <dbReference type="NCBI Taxonomy" id="6256"/>
    <lineage>
        <taxon>Eukaryota</taxon>
        <taxon>Metazoa</taxon>
        <taxon>Ecdysozoa</taxon>
        <taxon>Nematoda</taxon>
        <taxon>Chromadorea</taxon>
        <taxon>Rhabditida</taxon>
        <taxon>Spirurina</taxon>
        <taxon>Ascaridomorpha</taxon>
        <taxon>Ascaridoidea</taxon>
        <taxon>Ascarididae</taxon>
        <taxon>Parascaris</taxon>
    </lineage>
</organism>